<evidence type="ECO:0000256" key="3">
    <source>
        <dbReference type="ARBA" id="ARBA00023273"/>
    </source>
</evidence>
<evidence type="ECO:0000259" key="5">
    <source>
        <dbReference type="PROSITE" id="PS50106"/>
    </source>
</evidence>
<evidence type="ECO:0000313" key="6">
    <source>
        <dbReference type="EMBL" id="KAK3849486.1"/>
    </source>
</evidence>
<dbReference type="GO" id="GO:0005886">
    <property type="term" value="C:plasma membrane"/>
    <property type="evidence" value="ECO:0007669"/>
    <property type="project" value="TreeGrafter"/>
</dbReference>
<feature type="non-terminal residue" evidence="6">
    <location>
        <position position="1"/>
    </location>
</feature>
<dbReference type="PANTHER" id="PTHR23116:SF29">
    <property type="entry name" value="PDZ DOMAIN-CONTAINING PROTEIN 7"/>
    <property type="match status" value="1"/>
</dbReference>
<dbReference type="GO" id="GO:0032426">
    <property type="term" value="C:stereocilium tip"/>
    <property type="evidence" value="ECO:0007669"/>
    <property type="project" value="TreeGrafter"/>
</dbReference>
<sequence>AEVEVLGSPLGLMIRGGSEYGLGIYITGVDKNSAAQKAGLQIGDQILEANNESFLTITHDTAVNIMKYSRKLKLALRRVGKIPYSYHDETTRSAWPTNGDATLTMIDVKSQRVLSPAQHMELKSVIEDYAAGRRPIEDLLFTAKEILISPDKLGLLTEVREVVRLEDQAKFDQAVFPSTSTTTNLHHHHQQFPSTSSFDLDQDKVRRRT</sequence>
<dbReference type="SMART" id="SM00228">
    <property type="entry name" value="PDZ"/>
    <property type="match status" value="1"/>
</dbReference>
<dbReference type="Gene3D" id="1.20.1160.20">
    <property type="match status" value="1"/>
</dbReference>
<dbReference type="Gene3D" id="2.30.42.10">
    <property type="match status" value="1"/>
</dbReference>
<dbReference type="SUPFAM" id="SSF50156">
    <property type="entry name" value="PDZ domain-like"/>
    <property type="match status" value="1"/>
</dbReference>
<proteinExistence type="predicted"/>
<evidence type="ECO:0000313" key="7">
    <source>
        <dbReference type="Proteomes" id="UP001286313"/>
    </source>
</evidence>
<feature type="region of interest" description="Disordered" evidence="4">
    <location>
        <begin position="182"/>
        <end position="209"/>
    </location>
</feature>
<feature type="domain" description="PDZ" evidence="5">
    <location>
        <begin position="7"/>
        <end position="67"/>
    </location>
</feature>
<dbReference type="PANTHER" id="PTHR23116">
    <property type="entry name" value="PDZ DOMAIN CONTAINING WHIRLIN AND HARMONIN-RELATED"/>
    <property type="match status" value="1"/>
</dbReference>
<reference evidence="6" key="1">
    <citation type="submission" date="2023-10" db="EMBL/GenBank/DDBJ databases">
        <title>Genome assemblies of two species of porcelain crab, Petrolisthes cinctipes and Petrolisthes manimaculis (Anomura: Porcellanidae).</title>
        <authorList>
            <person name="Angst P."/>
        </authorList>
    </citation>
    <scope>NUCLEOTIDE SEQUENCE</scope>
    <source>
        <strain evidence="6">PB745_01</strain>
        <tissue evidence="6">Gill</tissue>
    </source>
</reference>
<gene>
    <name evidence="6" type="ORF">Pcinc_043763</name>
</gene>
<name>A0AAE1BEW2_PETCI</name>
<dbReference type="Pfam" id="PF00595">
    <property type="entry name" value="PDZ"/>
    <property type="match status" value="1"/>
</dbReference>
<dbReference type="EMBL" id="JAWQEG010008891">
    <property type="protein sequence ID" value="KAK3849486.1"/>
    <property type="molecule type" value="Genomic_DNA"/>
</dbReference>
<dbReference type="AlphaFoldDB" id="A0AAE1BEW2"/>
<organism evidence="6 7">
    <name type="scientific">Petrolisthes cinctipes</name>
    <name type="common">Flat porcelain crab</name>
    <dbReference type="NCBI Taxonomy" id="88211"/>
    <lineage>
        <taxon>Eukaryota</taxon>
        <taxon>Metazoa</taxon>
        <taxon>Ecdysozoa</taxon>
        <taxon>Arthropoda</taxon>
        <taxon>Crustacea</taxon>
        <taxon>Multicrustacea</taxon>
        <taxon>Malacostraca</taxon>
        <taxon>Eumalacostraca</taxon>
        <taxon>Eucarida</taxon>
        <taxon>Decapoda</taxon>
        <taxon>Pleocyemata</taxon>
        <taxon>Anomura</taxon>
        <taxon>Galatheoidea</taxon>
        <taxon>Porcellanidae</taxon>
        <taxon>Petrolisthes</taxon>
    </lineage>
</organism>
<evidence type="ECO:0000256" key="2">
    <source>
        <dbReference type="ARBA" id="ARBA00022737"/>
    </source>
</evidence>
<dbReference type="Proteomes" id="UP001286313">
    <property type="component" value="Unassembled WGS sequence"/>
</dbReference>
<protein>
    <recommendedName>
        <fullName evidence="5">PDZ domain-containing protein</fullName>
    </recommendedName>
</protein>
<evidence type="ECO:0000256" key="4">
    <source>
        <dbReference type="SAM" id="MobiDB-lite"/>
    </source>
</evidence>
<dbReference type="InterPro" id="IPR036034">
    <property type="entry name" value="PDZ_sf"/>
</dbReference>
<dbReference type="GO" id="GO:0005929">
    <property type="term" value="C:cilium"/>
    <property type="evidence" value="ECO:0007669"/>
    <property type="project" value="TreeGrafter"/>
</dbReference>
<dbReference type="InterPro" id="IPR001478">
    <property type="entry name" value="PDZ"/>
</dbReference>
<keyword evidence="3" id="KW-0966">Cell projection</keyword>
<dbReference type="PROSITE" id="PS50106">
    <property type="entry name" value="PDZ"/>
    <property type="match status" value="1"/>
</dbReference>
<comment type="subcellular location">
    <subcellularLocation>
        <location evidence="1">Cell projection</location>
    </subcellularLocation>
</comment>
<keyword evidence="7" id="KW-1185">Reference proteome</keyword>
<keyword evidence="2" id="KW-0677">Repeat</keyword>
<dbReference type="FunFam" id="2.30.42.10:FF:000087">
    <property type="entry name" value="Whirlin a"/>
    <property type="match status" value="1"/>
</dbReference>
<evidence type="ECO:0000256" key="1">
    <source>
        <dbReference type="ARBA" id="ARBA00004316"/>
    </source>
</evidence>
<comment type="caution">
    <text evidence="6">The sequence shown here is derived from an EMBL/GenBank/DDBJ whole genome shotgun (WGS) entry which is preliminary data.</text>
</comment>
<accession>A0AAE1BEW2</accession>
<dbReference type="InterPro" id="IPR051844">
    <property type="entry name" value="USH2_Complex_Protein"/>
</dbReference>
<dbReference type="GO" id="GO:0002142">
    <property type="term" value="C:stereocilia ankle link complex"/>
    <property type="evidence" value="ECO:0007669"/>
    <property type="project" value="TreeGrafter"/>
</dbReference>